<comment type="caution">
    <text evidence="2">The sequence shown here is derived from an EMBL/GenBank/DDBJ whole genome shotgun (WGS) entry which is preliminary data.</text>
</comment>
<dbReference type="Proteomes" id="UP000434241">
    <property type="component" value="Unassembled WGS sequence"/>
</dbReference>
<feature type="region of interest" description="Disordered" evidence="1">
    <location>
        <begin position="15"/>
        <end position="41"/>
    </location>
</feature>
<feature type="compositionally biased region" description="Polar residues" evidence="1">
    <location>
        <begin position="25"/>
        <end position="34"/>
    </location>
</feature>
<organism evidence="2 3">
    <name type="scientific">Holdemanella porci</name>
    <dbReference type="NCBI Taxonomy" id="2652276"/>
    <lineage>
        <taxon>Bacteria</taxon>
        <taxon>Bacillati</taxon>
        <taxon>Bacillota</taxon>
        <taxon>Erysipelotrichia</taxon>
        <taxon>Erysipelotrichales</taxon>
        <taxon>Erysipelotrichaceae</taxon>
        <taxon>Holdemanella</taxon>
    </lineage>
</organism>
<accession>A0A6N7V0Q3</accession>
<name>A0A6N7V0Q3_9FIRM</name>
<protein>
    <submittedName>
        <fullName evidence="2">Toxin-antitoxin system protein</fullName>
    </submittedName>
</protein>
<gene>
    <name evidence="2" type="ORF">FYJ55_00450</name>
</gene>
<dbReference type="AlphaFoldDB" id="A0A6N7V0Q3"/>
<evidence type="ECO:0000313" key="2">
    <source>
        <dbReference type="EMBL" id="MSS55416.1"/>
    </source>
</evidence>
<reference evidence="2 3" key="1">
    <citation type="submission" date="2019-08" db="EMBL/GenBank/DDBJ databases">
        <title>In-depth cultivation of the pig gut microbiome towards novel bacterial diversity and tailored functional studies.</title>
        <authorList>
            <person name="Wylensek D."/>
            <person name="Hitch T.C.A."/>
            <person name="Clavel T."/>
        </authorList>
    </citation>
    <scope>NUCLEOTIDE SEQUENCE [LARGE SCALE GENOMIC DNA]</scope>
    <source>
        <strain evidence="2 3">LKV-472-APC-3</strain>
    </source>
</reference>
<dbReference type="EMBL" id="VUMR01000002">
    <property type="protein sequence ID" value="MSS55416.1"/>
    <property type="molecule type" value="Genomic_DNA"/>
</dbReference>
<proteinExistence type="predicted"/>
<dbReference type="RefSeq" id="WP_154555169.1">
    <property type="nucleotide sequence ID" value="NZ_DAWCHD010000243.1"/>
</dbReference>
<sequence>MKNHEPNQTTIEAIEEGKQMLDDPNTPSYSTTEELITALDK</sequence>
<keyword evidence="3" id="KW-1185">Reference proteome</keyword>
<evidence type="ECO:0000256" key="1">
    <source>
        <dbReference type="SAM" id="MobiDB-lite"/>
    </source>
</evidence>
<dbReference type="GeneID" id="93159816"/>
<evidence type="ECO:0000313" key="3">
    <source>
        <dbReference type="Proteomes" id="UP000434241"/>
    </source>
</evidence>